<keyword evidence="2" id="KW-1185">Reference proteome</keyword>
<evidence type="ECO:0000313" key="1">
    <source>
        <dbReference type="EMBL" id="TWU55851.1"/>
    </source>
</evidence>
<reference evidence="1 2" key="1">
    <citation type="submission" date="2019-02" db="EMBL/GenBank/DDBJ databases">
        <title>Deep-cultivation of Planctomycetes and their phenomic and genomic characterization uncovers novel biology.</title>
        <authorList>
            <person name="Wiegand S."/>
            <person name="Jogler M."/>
            <person name="Boedeker C."/>
            <person name="Pinto D."/>
            <person name="Vollmers J."/>
            <person name="Rivas-Marin E."/>
            <person name="Kohn T."/>
            <person name="Peeters S.H."/>
            <person name="Heuer A."/>
            <person name="Rast P."/>
            <person name="Oberbeckmann S."/>
            <person name="Bunk B."/>
            <person name="Jeske O."/>
            <person name="Meyerdierks A."/>
            <person name="Storesund J.E."/>
            <person name="Kallscheuer N."/>
            <person name="Luecker S."/>
            <person name="Lage O.M."/>
            <person name="Pohl T."/>
            <person name="Merkel B.J."/>
            <person name="Hornburger P."/>
            <person name="Mueller R.-W."/>
            <person name="Bruemmer F."/>
            <person name="Labrenz M."/>
            <person name="Spormann A.M."/>
            <person name="Op Den Camp H."/>
            <person name="Overmann J."/>
            <person name="Amann R."/>
            <person name="Jetten M.S.M."/>
            <person name="Mascher T."/>
            <person name="Medema M.H."/>
            <person name="Devos D.P."/>
            <person name="Kaster A.-K."/>
            <person name="Ovreas L."/>
            <person name="Rohde M."/>
            <person name="Galperin M.Y."/>
            <person name="Jogler C."/>
        </authorList>
    </citation>
    <scope>NUCLEOTIDE SEQUENCE [LARGE SCALE GENOMIC DNA]</scope>
    <source>
        <strain evidence="1 2">Poly59</strain>
    </source>
</reference>
<dbReference type="Proteomes" id="UP000317977">
    <property type="component" value="Unassembled WGS sequence"/>
</dbReference>
<comment type="caution">
    <text evidence="1">The sequence shown here is derived from an EMBL/GenBank/DDBJ whole genome shotgun (WGS) entry which is preliminary data.</text>
</comment>
<accession>A0A5C6F8J9</accession>
<proteinExistence type="predicted"/>
<dbReference type="EMBL" id="SJPX01000002">
    <property type="protein sequence ID" value="TWU55851.1"/>
    <property type="molecule type" value="Genomic_DNA"/>
</dbReference>
<organism evidence="1 2">
    <name type="scientific">Rubripirellula reticaptiva</name>
    <dbReference type="NCBI Taxonomy" id="2528013"/>
    <lineage>
        <taxon>Bacteria</taxon>
        <taxon>Pseudomonadati</taxon>
        <taxon>Planctomycetota</taxon>
        <taxon>Planctomycetia</taxon>
        <taxon>Pirellulales</taxon>
        <taxon>Pirellulaceae</taxon>
        <taxon>Rubripirellula</taxon>
    </lineage>
</organism>
<dbReference type="AlphaFoldDB" id="A0A5C6F8J9"/>
<gene>
    <name evidence="1" type="ORF">Poly59_21540</name>
</gene>
<protein>
    <submittedName>
        <fullName evidence="1">Uncharacterized protein</fullName>
    </submittedName>
</protein>
<evidence type="ECO:0000313" key="2">
    <source>
        <dbReference type="Proteomes" id="UP000317977"/>
    </source>
</evidence>
<sequence length="63" mass="7139">MFGRLGESPGSWMTKPPLARCDPLNQQDAEDIRYHWTTVHDRCAKVANARSSETANHLKSPMQ</sequence>
<name>A0A5C6F8J9_9BACT</name>